<keyword evidence="12" id="KW-0443">Lipid metabolism</keyword>
<comment type="catalytic activity">
    <reaction evidence="17">
        <text>dodecanoyl-CoA + oxidized [electron-transfer flavoprotein] + H(+) = (2E)-dodecenoyl-CoA + reduced [electron-transfer flavoprotein]</text>
        <dbReference type="Rhea" id="RHEA:47296"/>
        <dbReference type="Rhea" id="RHEA-COMP:10685"/>
        <dbReference type="Rhea" id="RHEA-COMP:10686"/>
        <dbReference type="ChEBI" id="CHEBI:15378"/>
        <dbReference type="ChEBI" id="CHEBI:57330"/>
        <dbReference type="ChEBI" id="CHEBI:57375"/>
        <dbReference type="ChEBI" id="CHEBI:57692"/>
        <dbReference type="ChEBI" id="CHEBI:58307"/>
    </reaction>
</comment>
<feature type="domain" description="Acetyl-CoA dehydrogenase-like C-terminal" evidence="30">
    <location>
        <begin position="467"/>
        <end position="599"/>
    </location>
</feature>
<comment type="pathway">
    <text evidence="2">Lipid metabolism; fatty acid metabolism.</text>
</comment>
<evidence type="ECO:0000256" key="19">
    <source>
        <dbReference type="ARBA" id="ARBA00050703"/>
    </source>
</evidence>
<evidence type="ECO:0000259" key="30">
    <source>
        <dbReference type="Pfam" id="PF12806"/>
    </source>
</evidence>
<evidence type="ECO:0000256" key="20">
    <source>
        <dbReference type="ARBA" id="ARBA00050877"/>
    </source>
</evidence>
<keyword evidence="8 27" id="KW-0285">Flavoprotein</keyword>
<keyword evidence="11 27" id="KW-0560">Oxidoreductase</keyword>
<comment type="catalytic activity">
    <reaction evidence="20">
        <text>octadecanoyl-CoA + oxidized [electron-transfer flavoprotein] + H(+) = (2E)-octadecenoyl-CoA + reduced [electron-transfer flavoprotein]</text>
        <dbReference type="Rhea" id="RHEA:47240"/>
        <dbReference type="Rhea" id="RHEA-COMP:10685"/>
        <dbReference type="Rhea" id="RHEA-COMP:10686"/>
        <dbReference type="ChEBI" id="CHEBI:15378"/>
        <dbReference type="ChEBI" id="CHEBI:57394"/>
        <dbReference type="ChEBI" id="CHEBI:57692"/>
        <dbReference type="ChEBI" id="CHEBI:58307"/>
        <dbReference type="ChEBI" id="CHEBI:71412"/>
    </reaction>
</comment>
<evidence type="ECO:0000259" key="29">
    <source>
        <dbReference type="Pfam" id="PF02770"/>
    </source>
</evidence>
<dbReference type="PANTHER" id="PTHR42803">
    <property type="entry name" value="ACYL-COA DEHYDROGENASE"/>
    <property type="match status" value="1"/>
</dbReference>
<dbReference type="AlphaFoldDB" id="A0A5M3X988"/>
<evidence type="ECO:0000256" key="27">
    <source>
        <dbReference type="RuleBase" id="RU362125"/>
    </source>
</evidence>
<feature type="domain" description="Acyl-CoA dehydrogenase/oxidase C-terminal" evidence="28">
    <location>
        <begin position="286"/>
        <end position="448"/>
    </location>
</feature>
<dbReference type="InterPro" id="IPR009100">
    <property type="entry name" value="AcylCoA_DH/oxidase_NM_dom_sf"/>
</dbReference>
<evidence type="ECO:0000313" key="31">
    <source>
        <dbReference type="EMBL" id="GES16091.1"/>
    </source>
</evidence>
<dbReference type="FunFam" id="2.40.110.20:FF:000001">
    <property type="entry name" value="Acyl-CoA dehydrogenase AidB"/>
    <property type="match status" value="1"/>
</dbReference>
<evidence type="ECO:0000259" key="28">
    <source>
        <dbReference type="Pfam" id="PF00441"/>
    </source>
</evidence>
<evidence type="ECO:0000256" key="15">
    <source>
        <dbReference type="ARBA" id="ARBA00049247"/>
    </source>
</evidence>
<feature type="domain" description="Acyl-CoA oxidase/dehydrogenase middle" evidence="29">
    <location>
        <begin position="162"/>
        <end position="270"/>
    </location>
</feature>
<evidence type="ECO:0000256" key="6">
    <source>
        <dbReference type="ARBA" id="ARBA00012040"/>
    </source>
</evidence>
<comment type="catalytic activity">
    <reaction evidence="15">
        <text>a long-chain 2,3-saturated fatty acyl-CoA + oxidized [electron-transfer flavoprotein] + H(+) = a long-chain (2E)-enoyl-CoA + reduced [electron-transfer flavoprotein]</text>
        <dbReference type="Rhea" id="RHEA:17721"/>
        <dbReference type="Rhea" id="RHEA-COMP:10685"/>
        <dbReference type="Rhea" id="RHEA-COMP:10686"/>
        <dbReference type="ChEBI" id="CHEBI:15378"/>
        <dbReference type="ChEBI" id="CHEBI:57692"/>
        <dbReference type="ChEBI" id="CHEBI:58307"/>
        <dbReference type="ChEBI" id="CHEBI:83721"/>
        <dbReference type="ChEBI" id="CHEBI:83727"/>
        <dbReference type="EC" id="1.3.8.8"/>
    </reaction>
</comment>
<comment type="catalytic activity">
    <reaction evidence="18">
        <text>butanoyl-CoA + oxidized [electron-transfer flavoprotein] + H(+) = (2E)-butenoyl-CoA + reduced [electron-transfer flavoprotein]</text>
        <dbReference type="Rhea" id="RHEA:24004"/>
        <dbReference type="Rhea" id="RHEA-COMP:10685"/>
        <dbReference type="Rhea" id="RHEA-COMP:10686"/>
        <dbReference type="ChEBI" id="CHEBI:15378"/>
        <dbReference type="ChEBI" id="CHEBI:57332"/>
        <dbReference type="ChEBI" id="CHEBI:57371"/>
        <dbReference type="ChEBI" id="CHEBI:57692"/>
        <dbReference type="ChEBI" id="CHEBI:58307"/>
    </reaction>
</comment>
<comment type="catalytic activity">
    <reaction evidence="13">
        <text>a medium-chain 2,3-saturated fatty acyl-CoA + oxidized [electron-transfer flavoprotein] + H(+) = a medium-chain (2E)-enoyl-CoA + reduced [electron-transfer flavoprotein]</text>
        <dbReference type="Rhea" id="RHEA:14477"/>
        <dbReference type="Rhea" id="RHEA-COMP:10685"/>
        <dbReference type="Rhea" id="RHEA-COMP:10686"/>
        <dbReference type="ChEBI" id="CHEBI:15378"/>
        <dbReference type="ChEBI" id="CHEBI:57692"/>
        <dbReference type="ChEBI" id="CHEBI:58307"/>
        <dbReference type="ChEBI" id="CHEBI:83723"/>
        <dbReference type="ChEBI" id="CHEBI:83726"/>
        <dbReference type="EC" id="1.3.8.7"/>
    </reaction>
</comment>
<comment type="cofactor">
    <cofactor evidence="1 27">
        <name>FAD</name>
        <dbReference type="ChEBI" id="CHEBI:57692"/>
    </cofactor>
</comment>
<dbReference type="GO" id="GO:0004466">
    <property type="term" value="F:long-chain fatty acyl-CoA dehydrogenase activity"/>
    <property type="evidence" value="ECO:0007669"/>
    <property type="project" value="UniProtKB-EC"/>
</dbReference>
<dbReference type="Gene3D" id="1.20.140.10">
    <property type="entry name" value="Butyryl-CoA Dehydrogenase, subunit A, domain 3"/>
    <property type="match status" value="1"/>
</dbReference>
<dbReference type="SUPFAM" id="SSF47203">
    <property type="entry name" value="Acyl-CoA dehydrogenase C-terminal domain-like"/>
    <property type="match status" value="1"/>
</dbReference>
<evidence type="ECO:0000256" key="25">
    <source>
        <dbReference type="ARBA" id="ARBA00077090"/>
    </source>
</evidence>
<comment type="caution">
    <text evidence="31">The sequence shown here is derived from an EMBL/GenBank/DDBJ whole genome shotgun (WGS) entry which is preliminary data.</text>
</comment>
<dbReference type="RefSeq" id="WP_155361163.1">
    <property type="nucleotide sequence ID" value="NZ_BAAAHL010000030.1"/>
</dbReference>
<evidence type="ECO:0000256" key="8">
    <source>
        <dbReference type="ARBA" id="ARBA00022630"/>
    </source>
</evidence>
<evidence type="ECO:0000256" key="18">
    <source>
        <dbReference type="ARBA" id="ARBA00050695"/>
    </source>
</evidence>
<comment type="function">
    <text evidence="22">Acyl-CoA dehydrogenase that exhibits broad specificity for linear acyl-CoA substrates, with a preference for long-chain substrates.</text>
</comment>
<dbReference type="FunFam" id="1.20.140.10:FF:000016">
    <property type="entry name" value="Acyl-CoA dehydrogenase FadE5"/>
    <property type="match status" value="1"/>
</dbReference>
<dbReference type="InterPro" id="IPR006091">
    <property type="entry name" value="Acyl-CoA_Oxase/DH_mid-dom"/>
</dbReference>
<evidence type="ECO:0000256" key="9">
    <source>
        <dbReference type="ARBA" id="ARBA00022827"/>
    </source>
</evidence>
<dbReference type="GO" id="GO:0006631">
    <property type="term" value="P:fatty acid metabolic process"/>
    <property type="evidence" value="ECO:0007669"/>
    <property type="project" value="UniProtKB-KW"/>
</dbReference>
<evidence type="ECO:0000256" key="17">
    <source>
        <dbReference type="ARBA" id="ARBA00050336"/>
    </source>
</evidence>
<dbReference type="EC" id="1.3.8.7" evidence="5"/>
<keyword evidence="9 27" id="KW-0274">FAD</keyword>
<evidence type="ECO:0000256" key="12">
    <source>
        <dbReference type="ARBA" id="ARBA00023098"/>
    </source>
</evidence>
<dbReference type="EC" id="1.3.8.1" evidence="7"/>
<evidence type="ECO:0000256" key="7">
    <source>
        <dbReference type="ARBA" id="ARBA00012046"/>
    </source>
</evidence>
<keyword evidence="10" id="KW-0276">Fatty acid metabolism</keyword>
<evidence type="ECO:0000256" key="3">
    <source>
        <dbReference type="ARBA" id="ARBA00009347"/>
    </source>
</evidence>
<dbReference type="InterPro" id="IPR009075">
    <property type="entry name" value="AcylCo_DH/oxidase_C"/>
</dbReference>
<dbReference type="Proteomes" id="UP000331127">
    <property type="component" value="Unassembled WGS sequence"/>
</dbReference>
<evidence type="ECO:0000256" key="22">
    <source>
        <dbReference type="ARBA" id="ARBA00054301"/>
    </source>
</evidence>
<evidence type="ECO:0000256" key="13">
    <source>
        <dbReference type="ARBA" id="ARBA00047882"/>
    </source>
</evidence>
<comment type="similarity">
    <text evidence="3 27">Belongs to the acyl-CoA dehydrogenase family.</text>
</comment>
<dbReference type="Gene3D" id="2.40.110.20">
    <property type="match status" value="1"/>
</dbReference>
<evidence type="ECO:0000256" key="26">
    <source>
        <dbReference type="ARBA" id="ARBA00077336"/>
    </source>
</evidence>
<comment type="subunit">
    <text evidence="4">Homodimer.</text>
</comment>
<dbReference type="OrthoDB" id="2769798at2"/>
<dbReference type="Pfam" id="PF02770">
    <property type="entry name" value="Acyl-CoA_dh_M"/>
    <property type="match status" value="1"/>
</dbReference>
<evidence type="ECO:0000256" key="16">
    <source>
        <dbReference type="ARBA" id="ARBA00050315"/>
    </source>
</evidence>
<organism evidence="31 32">
    <name type="scientific">Acrocarpospora macrocephala</name>
    <dbReference type="NCBI Taxonomy" id="150177"/>
    <lineage>
        <taxon>Bacteria</taxon>
        <taxon>Bacillati</taxon>
        <taxon>Actinomycetota</taxon>
        <taxon>Actinomycetes</taxon>
        <taxon>Streptosporangiales</taxon>
        <taxon>Streptosporangiaceae</taxon>
        <taxon>Acrocarpospora</taxon>
    </lineage>
</organism>
<evidence type="ECO:0000256" key="21">
    <source>
        <dbReference type="ARBA" id="ARBA00052387"/>
    </source>
</evidence>
<evidence type="ECO:0000256" key="14">
    <source>
        <dbReference type="ARBA" id="ARBA00048375"/>
    </source>
</evidence>
<gene>
    <name evidence="31" type="ORF">Amac_096890</name>
</gene>
<evidence type="ECO:0000256" key="10">
    <source>
        <dbReference type="ARBA" id="ARBA00022832"/>
    </source>
</evidence>
<dbReference type="EMBL" id="BLAE01000091">
    <property type="protein sequence ID" value="GES16091.1"/>
    <property type="molecule type" value="Genomic_DNA"/>
</dbReference>
<keyword evidence="32" id="KW-1185">Reference proteome</keyword>
<protein>
    <recommendedName>
        <fullName evidence="23">Broad-specificity linear acyl-CoA dehydrogenase FadE5</fullName>
        <ecNumber evidence="7">1.3.8.1</ecNumber>
        <ecNumber evidence="5">1.3.8.7</ecNumber>
        <ecNumber evidence="6">1.3.8.8</ecNumber>
    </recommendedName>
    <alternativeName>
        <fullName evidence="25">Long-chain-acyl-CoA dehydrogenase</fullName>
    </alternativeName>
    <alternativeName>
        <fullName evidence="26">Medium-chain-acyl-CoA dehydrogenase</fullName>
    </alternativeName>
    <alternativeName>
        <fullName evidence="24">Short-chain-acyl-CoA dehydrogenase</fullName>
    </alternativeName>
</protein>
<evidence type="ECO:0000256" key="2">
    <source>
        <dbReference type="ARBA" id="ARBA00004872"/>
    </source>
</evidence>
<dbReference type="EC" id="1.3.8.8" evidence="6"/>
<evidence type="ECO:0000256" key="4">
    <source>
        <dbReference type="ARBA" id="ARBA00011738"/>
    </source>
</evidence>
<evidence type="ECO:0000256" key="11">
    <source>
        <dbReference type="ARBA" id="ARBA00023002"/>
    </source>
</evidence>
<proteinExistence type="inferred from homology"/>
<evidence type="ECO:0000256" key="1">
    <source>
        <dbReference type="ARBA" id="ARBA00001974"/>
    </source>
</evidence>
<dbReference type="Pfam" id="PF00441">
    <property type="entry name" value="Acyl-CoA_dh_1"/>
    <property type="match status" value="1"/>
</dbReference>
<reference evidence="31 32" key="1">
    <citation type="submission" date="2019-10" db="EMBL/GenBank/DDBJ databases">
        <title>Whole genome shotgun sequence of Acrocarpospora macrocephala NBRC 16266.</title>
        <authorList>
            <person name="Ichikawa N."/>
            <person name="Kimura A."/>
            <person name="Kitahashi Y."/>
            <person name="Komaki H."/>
            <person name="Oguchi A."/>
        </authorList>
    </citation>
    <scope>NUCLEOTIDE SEQUENCE [LARGE SCALE GENOMIC DNA]</scope>
    <source>
        <strain evidence="31 32">NBRC 16266</strain>
    </source>
</reference>
<comment type="catalytic activity">
    <reaction evidence="19">
        <text>decanoyl-CoA + oxidized [electron-transfer flavoprotein] + H(+) = (2E)-decenoyl-CoA + reduced [electron-transfer flavoprotein]</text>
        <dbReference type="Rhea" id="RHEA:48176"/>
        <dbReference type="Rhea" id="RHEA-COMP:10685"/>
        <dbReference type="Rhea" id="RHEA-COMP:10686"/>
        <dbReference type="ChEBI" id="CHEBI:15378"/>
        <dbReference type="ChEBI" id="CHEBI:57692"/>
        <dbReference type="ChEBI" id="CHEBI:58307"/>
        <dbReference type="ChEBI" id="CHEBI:61406"/>
        <dbReference type="ChEBI" id="CHEBI:61430"/>
    </reaction>
</comment>
<sequence length="603" mass="66371">MGHYKSNVRDLEFNLFEVFGRKEILGKGPFADIDEETARSILDEVNRLAVGPIAASFEDSDRHPPVFDPATHSVTMPESFKKSYDAWMDAEWWRMELPEALGGTPAPRSLQWAAGELIMGANPAVWMFGCGPSFARLLHLLGTEEQKRFAELAVERRWGATMVLTEPDAGSDVGAGRTKATKQADGTWHLEGVKRFITSAEHDLAENIFHLVLARPEGHGPGTKGLSLFLVPKFLVDLETGELGERNGVYVTNVEKKMGLKVSTTCELTFGERHPAIGYLVGDVHEGIKQMFLVIENARMMVGTKAIATLSTGYLNALDYAKNRIQGADLTQMTDKTAPRVPVIAHPDVRRELMLQKSYAEGMRALVLYTATFQDTIQLNPQDRQAEEMNDLLLPIVKGVGSERSYELLTRSLQTLGGSGFLQDYPIEQYIRDAKIDSLYEGTTAIQGLDLFFRKVLRNQGAALGSLMADIKAFAGSQAGNGRLKVERALLDQAADDVKAMADTMAGWAISSLETPKEVYKVGLNTTRFLMGLGDLILGWLLLRQAEVALNALGDSDRDRDFYTGKVASATFFATTVLPKLAAERQVLMSTGQELMELPVAAF</sequence>
<dbReference type="GO" id="GO:0016937">
    <property type="term" value="F:short-chain fatty acyl-CoA dehydrogenase activity"/>
    <property type="evidence" value="ECO:0007669"/>
    <property type="project" value="UniProtKB-EC"/>
</dbReference>
<name>A0A5M3X988_9ACTN</name>
<evidence type="ECO:0000256" key="5">
    <source>
        <dbReference type="ARBA" id="ARBA00012033"/>
    </source>
</evidence>
<dbReference type="InterPro" id="IPR025878">
    <property type="entry name" value="Acyl-CoA_dh-like_C_dom"/>
</dbReference>
<dbReference type="Pfam" id="PF12806">
    <property type="entry name" value="Acyl-CoA_dh_C"/>
    <property type="match status" value="1"/>
</dbReference>
<comment type="catalytic activity">
    <reaction evidence="16">
        <text>a short-chain 2,3-saturated fatty acyl-CoA + oxidized [electron-transfer flavoprotein] + H(+) = a short-chain (2E)-enoyl-CoA + reduced [electron-transfer flavoprotein]</text>
        <dbReference type="Rhea" id="RHEA:47196"/>
        <dbReference type="Rhea" id="RHEA-COMP:10685"/>
        <dbReference type="Rhea" id="RHEA-COMP:10686"/>
        <dbReference type="ChEBI" id="CHEBI:15378"/>
        <dbReference type="ChEBI" id="CHEBI:57692"/>
        <dbReference type="ChEBI" id="CHEBI:58307"/>
        <dbReference type="ChEBI" id="CHEBI:87487"/>
        <dbReference type="ChEBI" id="CHEBI:87488"/>
        <dbReference type="EC" id="1.3.8.1"/>
    </reaction>
</comment>
<dbReference type="GO" id="GO:0005886">
    <property type="term" value="C:plasma membrane"/>
    <property type="evidence" value="ECO:0007669"/>
    <property type="project" value="TreeGrafter"/>
</dbReference>
<comment type="catalytic activity">
    <reaction evidence="14">
        <text>hexanoyl-CoA + oxidized [electron-transfer flavoprotein] + H(+) = (2E)-hexenoyl-CoA + reduced [electron-transfer flavoprotein]</text>
        <dbReference type="Rhea" id="RHEA:43464"/>
        <dbReference type="Rhea" id="RHEA-COMP:10685"/>
        <dbReference type="Rhea" id="RHEA-COMP:10686"/>
        <dbReference type="ChEBI" id="CHEBI:15378"/>
        <dbReference type="ChEBI" id="CHEBI:57692"/>
        <dbReference type="ChEBI" id="CHEBI:58307"/>
        <dbReference type="ChEBI" id="CHEBI:62077"/>
        <dbReference type="ChEBI" id="CHEBI:62620"/>
    </reaction>
</comment>
<dbReference type="InterPro" id="IPR052166">
    <property type="entry name" value="Diverse_Acyl-CoA_DH"/>
</dbReference>
<evidence type="ECO:0000256" key="23">
    <source>
        <dbReference type="ARBA" id="ARBA00069359"/>
    </source>
</evidence>
<dbReference type="GO" id="GO:0070991">
    <property type="term" value="F:medium-chain fatty acyl-CoA dehydrogenase activity"/>
    <property type="evidence" value="ECO:0007669"/>
    <property type="project" value="UniProtKB-EC"/>
</dbReference>
<accession>A0A5M3X988</accession>
<dbReference type="PANTHER" id="PTHR42803:SF1">
    <property type="entry name" value="BROAD-SPECIFICITY LINEAR ACYL-COA DEHYDROGENASE FADE5"/>
    <property type="match status" value="1"/>
</dbReference>
<dbReference type="InterPro" id="IPR036250">
    <property type="entry name" value="AcylCo_DH-like_C"/>
</dbReference>
<dbReference type="SUPFAM" id="SSF56645">
    <property type="entry name" value="Acyl-CoA dehydrogenase NM domain-like"/>
    <property type="match status" value="1"/>
</dbReference>
<comment type="catalytic activity">
    <reaction evidence="21">
        <text>oxidized [electron-transfer flavoprotein] + hexadecanoyl-CoA + H(+) = (2E)-hexadecenoyl-CoA + reduced [electron-transfer flavoprotein]</text>
        <dbReference type="Rhea" id="RHEA:43448"/>
        <dbReference type="Rhea" id="RHEA-COMP:10685"/>
        <dbReference type="Rhea" id="RHEA-COMP:10686"/>
        <dbReference type="ChEBI" id="CHEBI:15378"/>
        <dbReference type="ChEBI" id="CHEBI:57379"/>
        <dbReference type="ChEBI" id="CHEBI:57692"/>
        <dbReference type="ChEBI" id="CHEBI:58307"/>
        <dbReference type="ChEBI" id="CHEBI:61526"/>
    </reaction>
</comment>
<evidence type="ECO:0000313" key="32">
    <source>
        <dbReference type="Proteomes" id="UP000331127"/>
    </source>
</evidence>
<evidence type="ECO:0000256" key="24">
    <source>
        <dbReference type="ARBA" id="ARBA00075470"/>
    </source>
</evidence>